<comment type="subcellular location">
    <subcellularLocation>
        <location evidence="1">Virion</location>
    </subcellularLocation>
</comment>
<dbReference type="InterPro" id="IPR001403">
    <property type="entry name" value="Parvovirus_coat"/>
</dbReference>
<evidence type="ECO:0000256" key="9">
    <source>
        <dbReference type="ARBA" id="ARBA00022648"/>
    </source>
</evidence>
<feature type="domain" description="Phospholipase A2-like" evidence="16">
    <location>
        <begin position="10"/>
        <end position="89"/>
    </location>
</feature>
<dbReference type="InterPro" id="IPR016184">
    <property type="entry name" value="Capsid/spike_ssDNA_virus"/>
</dbReference>
<dbReference type="SUPFAM" id="SSF88645">
    <property type="entry name" value="ssDNA viruses"/>
    <property type="match status" value="1"/>
</dbReference>
<dbReference type="Gene3D" id="2.170.30.10">
    <property type="entry name" value="Parvovirus coat protein VP1/VP2"/>
    <property type="match status" value="1"/>
</dbReference>
<keyword evidence="8" id="KW-1162">Viral penetration into host cytoplasm</keyword>
<evidence type="ECO:0000313" key="17">
    <source>
        <dbReference type="EMBL" id="AGK45550.1"/>
    </source>
</evidence>
<evidence type="ECO:0000256" key="11">
    <source>
        <dbReference type="ARBA" id="ARBA00022844"/>
    </source>
</evidence>
<dbReference type="RefSeq" id="YP_010797208.1">
    <property type="nucleotide sequence ID" value="NC_076133.1"/>
</dbReference>
<evidence type="ECO:0000256" key="8">
    <source>
        <dbReference type="ARBA" id="ARBA00022595"/>
    </source>
</evidence>
<evidence type="ECO:0000259" key="16">
    <source>
        <dbReference type="Pfam" id="PF08398"/>
    </source>
</evidence>
<feature type="domain" description="Coat protein VP1/VP2 Parvovirus" evidence="15">
    <location>
        <begin position="161"/>
        <end position="682"/>
    </location>
</feature>
<dbReference type="GO" id="GO:0019062">
    <property type="term" value="P:virion attachment to host cell"/>
    <property type="evidence" value="ECO:0007669"/>
    <property type="project" value="UniProtKB-KW"/>
</dbReference>
<evidence type="ECO:0000256" key="6">
    <source>
        <dbReference type="ARBA" id="ARBA00022570"/>
    </source>
</evidence>
<comment type="similarity">
    <text evidence="2">Belongs to the parvoviridae capsid protein family.</text>
</comment>
<evidence type="ECO:0000313" key="18">
    <source>
        <dbReference type="Proteomes" id="UP000677405"/>
    </source>
</evidence>
<keyword evidence="6" id="KW-1165">Clathrin-mediated endocytosis of virus by host</keyword>
<protein>
    <recommendedName>
        <fullName evidence="3">Capsid protein VP1</fullName>
    </recommendedName>
    <alternativeName>
        <fullName evidence="14">Coat protein VP1</fullName>
    </alternativeName>
</protein>
<keyword evidence="7" id="KW-0945">Host-virus interaction</keyword>
<name>N0ADA5_9VIRU</name>
<dbReference type="InterPro" id="IPR036952">
    <property type="entry name" value="VP1/VP2"/>
</dbReference>
<evidence type="ECO:0000256" key="7">
    <source>
        <dbReference type="ARBA" id="ARBA00022581"/>
    </source>
</evidence>
<evidence type="ECO:0000256" key="13">
    <source>
        <dbReference type="ARBA" id="ARBA00023296"/>
    </source>
</evidence>
<dbReference type="InterPro" id="IPR013607">
    <property type="entry name" value="Phospholipase_A2-like"/>
</dbReference>
<reference evidence="17 18" key="1">
    <citation type="journal article" date="2013" name="J. Virol.">
        <title>Identification of multiple novel viruses, including a parvovirus and a hepevirus, in feces of red foxes.</title>
        <authorList>
            <person name="Bodewes R."/>
            <person name="van der Giessen J."/>
            <person name="Haagmans B.L."/>
            <person name="Osterhaus A.D."/>
            <person name="Smits S.L."/>
        </authorList>
    </citation>
    <scope>NUCLEOTIDE SEQUENCE [LARGE SCALE GENOMIC DNA]</scope>
    <source>
        <strain evidence="17">Fox 6</strain>
    </source>
</reference>
<keyword evidence="12" id="KW-1164">Virus endocytosis by host</keyword>
<dbReference type="GO" id="GO:0005198">
    <property type="term" value="F:structural molecule activity"/>
    <property type="evidence" value="ECO:0007669"/>
    <property type="project" value="InterPro"/>
</dbReference>
<keyword evidence="10" id="KW-1161">Viral attachment to host cell</keyword>
<evidence type="ECO:0000256" key="3">
    <source>
        <dbReference type="ARBA" id="ARBA00018984"/>
    </source>
</evidence>
<keyword evidence="13" id="KW-1160">Virus entry into host cell</keyword>
<dbReference type="Pfam" id="PF08398">
    <property type="entry name" value="Phospholip_A2_4"/>
    <property type="match status" value="1"/>
</dbReference>
<keyword evidence="4" id="KW-1140">T=1 icosahedral capsid protein</keyword>
<evidence type="ECO:0000256" key="5">
    <source>
        <dbReference type="ARBA" id="ARBA00022561"/>
    </source>
</evidence>
<evidence type="ECO:0000256" key="4">
    <source>
        <dbReference type="ARBA" id="ARBA00022431"/>
    </source>
</evidence>
<evidence type="ECO:0000256" key="12">
    <source>
        <dbReference type="ARBA" id="ARBA00022890"/>
    </source>
</evidence>
<dbReference type="GO" id="GO:0075512">
    <property type="term" value="P:clathrin-dependent endocytosis of virus by host cell"/>
    <property type="evidence" value="ECO:0007669"/>
    <property type="project" value="UniProtKB-KW"/>
</dbReference>
<proteinExistence type="inferred from homology"/>
<evidence type="ECO:0000256" key="10">
    <source>
        <dbReference type="ARBA" id="ARBA00022804"/>
    </source>
</evidence>
<evidence type="ECO:0000256" key="2">
    <source>
        <dbReference type="ARBA" id="ARBA00005398"/>
    </source>
</evidence>
<dbReference type="GO" id="GO:0039615">
    <property type="term" value="C:T=1 icosahedral viral capsid"/>
    <property type="evidence" value="ECO:0007669"/>
    <property type="project" value="UniProtKB-KW"/>
</dbReference>
<dbReference type="GeneID" id="80534915"/>
<keyword evidence="18" id="KW-1185">Reference proteome</keyword>
<dbReference type="GO" id="GO:0140267">
    <property type="term" value="P:symbiont entry into host cell via permeabilization of host membrane"/>
    <property type="evidence" value="ECO:0007669"/>
    <property type="project" value="UniProtKB-KW"/>
</dbReference>
<keyword evidence="9" id="KW-1173">Viral penetration via permeabilization of host membrane</keyword>
<dbReference type="Pfam" id="PF00740">
    <property type="entry name" value="VP1_2"/>
    <property type="match status" value="1"/>
</dbReference>
<accession>N0ADA5</accession>
<organism evidence="17 18">
    <name type="scientific">Fox parvovirus</name>
    <dbReference type="NCBI Taxonomy" id="1328105"/>
    <lineage>
        <taxon>Viruses</taxon>
        <taxon>Monodnaviria</taxon>
        <taxon>Shotokuvirae</taxon>
        <taxon>Cossaviricota</taxon>
        <taxon>Quintoviricetes</taxon>
        <taxon>Piccovirales</taxon>
        <taxon>Parvoviridae</taxon>
        <taxon>Parvovirinae</taxon>
        <taxon>Protoparvovirus</taxon>
        <taxon>Protoparvovirus carnivoran4</taxon>
    </lineage>
</organism>
<sequence length="716" mass="79121">MAPPAKRARRGWVPPGYKYLGPGNALDQGEPTNPSDAAAKEHDEAYSKYLESGKNPYLYYNPADATFIDKTKDAKDWGGRLGHYFFRVKRAIAPSLPDQPGPSSGKRRKPPAHIFINRARKRKTKPDWRTRDKMFNKTLDSLLMQSGASISGGGSSGGGGGGGSRGGGVGVSTGSYLNTTQFKYVGNGMVEITAHSTRLVHLNMPDSEKYRAVVVNNNDVTAGAAGKGNMVKDDAHYQMVTPWSLVDCNAWGVWFNPGDWQLIVNQLESLELVSLEQDVFNVVLKTVTQQSSDPNAIKLYNNDLTASLLVALDSNNVLPFTPAAIRSETLGFLPWQPTIPTQWRYYLHAEHQVVPSYSTQTNNPTQTFNRGAESVQFYPVESLVPIEMLRTGDEFSTGTYYFDCDPIPMTYSWQTNRSLGLPPKIENMPSTTTENGTLLAQDQRLGMTQDLQNLITEVNIIRPVDIGYDTPWRLYSSGQQGAFRAPVLPADTVTTDVTPESGSIRMSYGGQHGTANPTTIDRYNIVAENHQGRRAATEWLQTAPSNQAFAAATRQEVLLQGDRLVADVQAGNSDVGLLQAVSTYGPFTAFNGIQPTYPQGQIWDKQVGTQYKPRLHLNAPFVCKNNAPGQLLVKIAPNLTEEFSPTSATFNRIVTYSDFWWRGTLTLRGKLRSNHQWNTIPQWSLGANELRPTIPNNQGEHVIPVCVGGWKPRKIY</sequence>
<dbReference type="Proteomes" id="UP000677405">
    <property type="component" value="Segment"/>
</dbReference>
<evidence type="ECO:0000256" key="14">
    <source>
        <dbReference type="ARBA" id="ARBA00030227"/>
    </source>
</evidence>
<evidence type="ECO:0000256" key="1">
    <source>
        <dbReference type="ARBA" id="ARBA00004328"/>
    </source>
</evidence>
<keyword evidence="5" id="KW-0167">Capsid protein</keyword>
<keyword evidence="11" id="KW-0946">Virion</keyword>
<dbReference type="EMBL" id="KC692368">
    <property type="protein sequence ID" value="AGK45550.1"/>
    <property type="molecule type" value="Genomic_DNA"/>
</dbReference>
<dbReference type="KEGG" id="vg:80534915"/>
<evidence type="ECO:0000259" key="15">
    <source>
        <dbReference type="Pfam" id="PF00740"/>
    </source>
</evidence>